<dbReference type="Proteomes" id="UP000179266">
    <property type="component" value="Unassembled WGS sequence"/>
</dbReference>
<dbReference type="PANTHER" id="PTHR33531:SF7">
    <property type="entry name" value="HYPOTHETICAL MEMBRANE PROTEIN, CONSERVED"/>
    <property type="match status" value="1"/>
</dbReference>
<protein>
    <recommendedName>
        <fullName evidence="1">Rubrerythrin diiron-binding domain-containing protein</fullName>
    </recommendedName>
</protein>
<dbReference type="AlphaFoldDB" id="A0A1F7RHP2"/>
<dbReference type="Pfam" id="PF02915">
    <property type="entry name" value="Rubrerythrin"/>
    <property type="match status" value="1"/>
</dbReference>
<dbReference type="SUPFAM" id="SSF47240">
    <property type="entry name" value="Ferritin-like"/>
    <property type="match status" value="1"/>
</dbReference>
<gene>
    <name evidence="2" type="ORF">A2161_18005</name>
</gene>
<evidence type="ECO:0000313" key="3">
    <source>
        <dbReference type="Proteomes" id="UP000179266"/>
    </source>
</evidence>
<dbReference type="InterPro" id="IPR003251">
    <property type="entry name" value="Rr_diiron-bd_dom"/>
</dbReference>
<organism evidence="2 3">
    <name type="scientific">Candidatus Schekmanbacteria bacterium RBG_13_48_7</name>
    <dbReference type="NCBI Taxonomy" id="1817878"/>
    <lineage>
        <taxon>Bacteria</taxon>
        <taxon>Candidatus Schekmaniibacteriota</taxon>
    </lineage>
</organism>
<proteinExistence type="predicted"/>
<dbReference type="InterPro" id="IPR012347">
    <property type="entry name" value="Ferritin-like"/>
</dbReference>
<dbReference type="GO" id="GO:0016491">
    <property type="term" value="F:oxidoreductase activity"/>
    <property type="evidence" value="ECO:0007669"/>
    <property type="project" value="InterPro"/>
</dbReference>
<comment type="caution">
    <text evidence="2">The sequence shown here is derived from an EMBL/GenBank/DDBJ whole genome shotgun (WGS) entry which is preliminary data.</text>
</comment>
<dbReference type="Gene3D" id="1.20.1260.10">
    <property type="match status" value="1"/>
</dbReference>
<dbReference type="EMBL" id="MGDD01000356">
    <property type="protein sequence ID" value="OGL41053.1"/>
    <property type="molecule type" value="Genomic_DNA"/>
</dbReference>
<dbReference type="CDD" id="cd01045">
    <property type="entry name" value="Ferritin_like_AB"/>
    <property type="match status" value="1"/>
</dbReference>
<dbReference type="InterPro" id="IPR009078">
    <property type="entry name" value="Ferritin-like_SF"/>
</dbReference>
<feature type="domain" description="Rubrerythrin diiron-binding" evidence="1">
    <location>
        <begin position="12"/>
        <end position="146"/>
    </location>
</feature>
<evidence type="ECO:0000259" key="1">
    <source>
        <dbReference type="Pfam" id="PF02915"/>
    </source>
</evidence>
<name>A0A1F7RHP2_9BACT</name>
<dbReference type="GO" id="GO:0046872">
    <property type="term" value="F:metal ion binding"/>
    <property type="evidence" value="ECO:0007669"/>
    <property type="project" value="InterPro"/>
</dbReference>
<evidence type="ECO:0000313" key="2">
    <source>
        <dbReference type="EMBL" id="OGL41053.1"/>
    </source>
</evidence>
<dbReference type="PANTHER" id="PTHR33531">
    <property type="entry name" value="RUBRERYTHRIN SUBFAMILY"/>
    <property type="match status" value="1"/>
</dbReference>
<accession>A0A1F7RHP2</accession>
<reference evidence="2 3" key="1">
    <citation type="journal article" date="2016" name="Nat. Commun.">
        <title>Thousands of microbial genomes shed light on interconnected biogeochemical processes in an aquifer system.</title>
        <authorList>
            <person name="Anantharaman K."/>
            <person name="Brown C.T."/>
            <person name="Hug L.A."/>
            <person name="Sharon I."/>
            <person name="Castelle C.J."/>
            <person name="Probst A.J."/>
            <person name="Thomas B.C."/>
            <person name="Singh A."/>
            <person name="Wilkins M.J."/>
            <person name="Karaoz U."/>
            <person name="Brodie E.L."/>
            <person name="Williams K.H."/>
            <person name="Hubbard S.S."/>
            <person name="Banfield J.F."/>
        </authorList>
    </citation>
    <scope>NUCLEOTIDE SEQUENCE [LARGE SCALE GENOMIC DNA]</scope>
</reference>
<sequence length="183" mass="20989">MNQNQSFKDLVINLEKNGALLFTRLRDKVPDQRLKDLFNYLAAEEEDHAQQIETMFSSSKNAGILTAAFAKISEKMSVIFEKSVELDILIQRLNSEETILGYALGIEKKSIDLYTGLIHQLSDSDLRNMIQKILVEERNHYESISAILKLQSRSEKDPLTDMEELEKNLKNAVSLDEVKKDQK</sequence>